<feature type="domain" description="A9CJY8-like N-terminal" evidence="2">
    <location>
        <begin position="11"/>
        <end position="48"/>
    </location>
</feature>
<dbReference type="Pfam" id="PF21631">
    <property type="entry name" value="A9CJY8-like_N"/>
    <property type="match status" value="1"/>
</dbReference>
<organism evidence="3 4">
    <name type="scientific">Brumicola blandensis</name>
    <dbReference type="NCBI Taxonomy" id="3075611"/>
    <lineage>
        <taxon>Bacteria</taxon>
        <taxon>Pseudomonadati</taxon>
        <taxon>Pseudomonadota</taxon>
        <taxon>Gammaproteobacteria</taxon>
        <taxon>Alteromonadales</taxon>
        <taxon>Alteromonadaceae</taxon>
        <taxon>Brumicola</taxon>
    </lineage>
</organism>
<sequence length="133" mass="14706">MAKQTLSVLDETFAIHSLSEEHPIPSSVLSSDFYFIGRTKDELSLVVKQTIPIEAIESDYDWRVLEVLGPLNLSMVGIMAQIGAVLAKAKVSIFVVSTFETDYFLVKHAMLENAIAALKKSGYDVITQQQEKG</sequence>
<evidence type="ECO:0000313" key="4">
    <source>
        <dbReference type="Proteomes" id="UP001249020"/>
    </source>
</evidence>
<dbReference type="Pfam" id="PF13840">
    <property type="entry name" value="ACT_7"/>
    <property type="match status" value="1"/>
</dbReference>
<dbReference type="InterPro" id="IPR051719">
    <property type="entry name" value="CASTOR_mTORC1"/>
</dbReference>
<dbReference type="PIRSF" id="PIRSF008459">
    <property type="entry name" value="UCP008459"/>
    <property type="match status" value="1"/>
</dbReference>
<dbReference type="InterPro" id="IPR049447">
    <property type="entry name" value="A9CJY8-like_N"/>
</dbReference>
<feature type="domain" description="CASTOR ACT" evidence="1">
    <location>
        <begin position="57"/>
        <end position="119"/>
    </location>
</feature>
<evidence type="ECO:0000259" key="2">
    <source>
        <dbReference type="Pfam" id="PF21631"/>
    </source>
</evidence>
<evidence type="ECO:0000259" key="1">
    <source>
        <dbReference type="Pfam" id="PF13840"/>
    </source>
</evidence>
<name>A0AAW8QWX7_9ALTE</name>
<accession>A0AAW8QWX7</accession>
<reference evidence="3 4" key="1">
    <citation type="submission" date="2023-09" db="EMBL/GenBank/DDBJ databases">
        <authorList>
            <person name="Rey-Velasco X."/>
        </authorList>
    </citation>
    <scope>NUCLEOTIDE SEQUENCE [LARGE SCALE GENOMIC DNA]</scope>
    <source>
        <strain evidence="3 4">W409</strain>
    </source>
</reference>
<gene>
    <name evidence="3" type="ORF">RM544_01950</name>
</gene>
<dbReference type="InterPro" id="IPR027795">
    <property type="entry name" value="CASTOR_ACT_dom"/>
</dbReference>
<keyword evidence="4" id="KW-1185">Reference proteome</keyword>
<protein>
    <submittedName>
        <fullName evidence="3">ACT domain-containing protein</fullName>
    </submittedName>
</protein>
<dbReference type="AlphaFoldDB" id="A0AAW8QWX7"/>
<dbReference type="EMBL" id="JAVRIE010000001">
    <property type="protein sequence ID" value="MDT0581289.1"/>
    <property type="molecule type" value="Genomic_DNA"/>
</dbReference>
<evidence type="ECO:0000313" key="3">
    <source>
        <dbReference type="EMBL" id="MDT0581289.1"/>
    </source>
</evidence>
<comment type="caution">
    <text evidence="3">The sequence shown here is derived from an EMBL/GenBank/DDBJ whole genome shotgun (WGS) entry which is preliminary data.</text>
</comment>
<proteinExistence type="predicted"/>
<dbReference type="Gene3D" id="3.30.2130.10">
    <property type="entry name" value="VC0802-like"/>
    <property type="match status" value="1"/>
</dbReference>
<dbReference type="CDD" id="cd04868">
    <property type="entry name" value="ACT_AK-like"/>
    <property type="match status" value="1"/>
</dbReference>
<dbReference type="PANTHER" id="PTHR31131:SF6">
    <property type="entry name" value="CASTOR ACT DOMAIN-CONTAINING PROTEIN"/>
    <property type="match status" value="1"/>
</dbReference>
<dbReference type="Proteomes" id="UP001249020">
    <property type="component" value="Unassembled WGS sequence"/>
</dbReference>
<dbReference type="SUPFAM" id="SSF55021">
    <property type="entry name" value="ACT-like"/>
    <property type="match status" value="2"/>
</dbReference>
<dbReference type="InterPro" id="IPR045865">
    <property type="entry name" value="ACT-like_dom_sf"/>
</dbReference>
<dbReference type="PANTHER" id="PTHR31131">
    <property type="entry name" value="CHROMOSOME 1, WHOLE GENOME SHOTGUN SEQUENCE"/>
    <property type="match status" value="1"/>
</dbReference>
<dbReference type="RefSeq" id="WP_311360100.1">
    <property type="nucleotide sequence ID" value="NZ_JAVRIE010000001.1"/>
</dbReference>
<dbReference type="InterPro" id="IPR016540">
    <property type="entry name" value="UCP008459"/>
</dbReference>